<feature type="domain" description="(S)-ureidoglycine aminohydrolase cupin" evidence="1">
    <location>
        <begin position="46"/>
        <end position="113"/>
    </location>
</feature>
<dbReference type="PANTHER" id="PTHR40943">
    <property type="entry name" value="CYTOPLASMIC PROTEIN-RELATED"/>
    <property type="match status" value="1"/>
</dbReference>
<name>A0ABR8NBD0_9ACTN</name>
<dbReference type="PANTHER" id="PTHR40943:SF1">
    <property type="entry name" value="CYTOPLASMIC PROTEIN"/>
    <property type="match status" value="1"/>
</dbReference>
<evidence type="ECO:0000259" key="1">
    <source>
        <dbReference type="Pfam" id="PF05899"/>
    </source>
</evidence>
<dbReference type="InterPro" id="IPR008579">
    <property type="entry name" value="UGlyAH_Cupin_dom"/>
</dbReference>
<dbReference type="Pfam" id="PF05899">
    <property type="entry name" value="Cupin_3"/>
    <property type="match status" value="1"/>
</dbReference>
<comment type="caution">
    <text evidence="2">The sequence shown here is derived from an EMBL/GenBank/DDBJ whole genome shotgun (WGS) entry which is preliminary data.</text>
</comment>
<evidence type="ECO:0000313" key="2">
    <source>
        <dbReference type="EMBL" id="MBD3924546.1"/>
    </source>
</evidence>
<evidence type="ECO:0000313" key="3">
    <source>
        <dbReference type="Proteomes" id="UP000618818"/>
    </source>
</evidence>
<organism evidence="2 3">
    <name type="scientific">Nocardioides cavernae</name>
    <dbReference type="NCBI Taxonomy" id="1921566"/>
    <lineage>
        <taxon>Bacteria</taxon>
        <taxon>Bacillati</taxon>
        <taxon>Actinomycetota</taxon>
        <taxon>Actinomycetes</taxon>
        <taxon>Propionibacteriales</taxon>
        <taxon>Nocardioidaceae</taxon>
        <taxon>Nocardioides</taxon>
    </lineage>
</organism>
<dbReference type="SUPFAM" id="SSF51182">
    <property type="entry name" value="RmlC-like cupins"/>
    <property type="match status" value="1"/>
</dbReference>
<dbReference type="InterPro" id="IPR011051">
    <property type="entry name" value="RmlC_Cupin_sf"/>
</dbReference>
<proteinExistence type="predicted"/>
<dbReference type="Gene3D" id="2.60.120.10">
    <property type="entry name" value="Jelly Rolls"/>
    <property type="match status" value="1"/>
</dbReference>
<accession>A0ABR8NBD0</accession>
<dbReference type="Proteomes" id="UP000618818">
    <property type="component" value="Unassembled WGS sequence"/>
</dbReference>
<keyword evidence="3" id="KW-1185">Reference proteome</keyword>
<protein>
    <submittedName>
        <fullName evidence="2">DUF861 domain-containing protein</fullName>
    </submittedName>
</protein>
<sequence>MLDMTRVTTRVLDVATTVPTTPLDPGAVVDGAPAAGSRALAAVSGVEVGVWEMTPGTATDVEVDEVFVVLSGSGTVSFDDDGEQVELAPGSVVRLRSGERTTWVVRETIRKIYVA</sequence>
<dbReference type="InterPro" id="IPR014710">
    <property type="entry name" value="RmlC-like_jellyroll"/>
</dbReference>
<dbReference type="EMBL" id="JACXYZ010000001">
    <property type="protein sequence ID" value="MBD3924546.1"/>
    <property type="molecule type" value="Genomic_DNA"/>
</dbReference>
<gene>
    <name evidence="2" type="ORF">IEZ26_07945</name>
</gene>
<reference evidence="2 3" key="1">
    <citation type="submission" date="2020-09" db="EMBL/GenBank/DDBJ databases">
        <title>novel species in genus Nocardioides.</title>
        <authorList>
            <person name="Zhang G."/>
        </authorList>
    </citation>
    <scope>NUCLEOTIDE SEQUENCE [LARGE SCALE GENOMIC DNA]</scope>
    <source>
        <strain evidence="2 3">KCTC 39551</strain>
    </source>
</reference>